<sequence>MEIERLSPPYEIELHRDGGKLVQVVIRAVGGDGNLSYEELREATRSILDRVRHEHISAMQRRTTASPPRSVKAMVLEYNDGNHGVTARYLASLSVAYEDLAPQGRAVSTKLAGALGIPVTTLKGHLVRAREDGYLTKAVQGREGGEATEKAHEVLNRG</sequence>
<gene>
    <name evidence="1" type="ORF">MSIMFB_01075</name>
</gene>
<proteinExistence type="predicted"/>
<dbReference type="Proteomes" id="UP000554965">
    <property type="component" value="Unassembled WGS sequence"/>
</dbReference>
<accession>A0A7Z7IIZ8</accession>
<keyword evidence="2" id="KW-1185">Reference proteome</keyword>
<reference evidence="1 2" key="1">
    <citation type="submission" date="2017-10" db="EMBL/GenBank/DDBJ databases">
        <authorList>
            <consortium name="Urmite Genomes"/>
        </authorList>
    </citation>
    <scope>NUCLEOTIDE SEQUENCE [LARGE SCALE GENOMIC DNA]</scope>
    <source>
        <strain evidence="1 2">FB-527</strain>
    </source>
</reference>
<evidence type="ECO:0000313" key="1">
    <source>
        <dbReference type="EMBL" id="SOJ53574.1"/>
    </source>
</evidence>
<evidence type="ECO:0000313" key="2">
    <source>
        <dbReference type="Proteomes" id="UP000554965"/>
    </source>
</evidence>
<dbReference type="AlphaFoldDB" id="A0A7Z7IIZ8"/>
<name>A0A7Z7IIZ8_9MYCO</name>
<organism evidence="1 2">
    <name type="scientific">Mycobacterium simulans</name>
    <dbReference type="NCBI Taxonomy" id="627089"/>
    <lineage>
        <taxon>Bacteria</taxon>
        <taxon>Bacillati</taxon>
        <taxon>Actinomycetota</taxon>
        <taxon>Actinomycetes</taxon>
        <taxon>Mycobacteriales</taxon>
        <taxon>Mycobacteriaceae</taxon>
        <taxon>Mycobacterium</taxon>
    </lineage>
</organism>
<protein>
    <submittedName>
        <fullName evidence="1">Uncharacterized protein</fullName>
    </submittedName>
</protein>
<dbReference type="RefSeq" id="WP_186241793.1">
    <property type="nucleotide sequence ID" value="NZ_OCTY01000002.1"/>
</dbReference>
<comment type="caution">
    <text evidence="1">The sequence shown here is derived from an EMBL/GenBank/DDBJ whole genome shotgun (WGS) entry which is preliminary data.</text>
</comment>
<dbReference type="EMBL" id="OCTY01000002">
    <property type="protein sequence ID" value="SOJ53574.1"/>
    <property type="molecule type" value="Genomic_DNA"/>
</dbReference>